<dbReference type="InterPro" id="IPR009100">
    <property type="entry name" value="AcylCoA_DH/oxidase_NM_dom_sf"/>
</dbReference>
<keyword evidence="1" id="KW-0560">Oxidoreductase</keyword>
<evidence type="ECO:0000256" key="1">
    <source>
        <dbReference type="ARBA" id="ARBA00023002"/>
    </source>
</evidence>
<feature type="domain" description="Acyl-CoA dehydrogenase C-terminal" evidence="2">
    <location>
        <begin position="242"/>
        <end position="376"/>
    </location>
</feature>
<protein>
    <submittedName>
        <fullName evidence="3">Alkylation response protein AidB-like acyl-CoA dehydrogenase</fullName>
    </submittedName>
</protein>
<evidence type="ECO:0000313" key="3">
    <source>
        <dbReference type="EMBL" id="MBP2351877.1"/>
    </source>
</evidence>
<dbReference type="EMBL" id="JAGINT010000001">
    <property type="protein sequence ID" value="MBP2351877.1"/>
    <property type="molecule type" value="Genomic_DNA"/>
</dbReference>
<dbReference type="Gene3D" id="2.40.110.10">
    <property type="entry name" value="Butyryl-CoA Dehydrogenase, subunit A, domain 2"/>
    <property type="match status" value="1"/>
</dbReference>
<keyword evidence="4" id="KW-1185">Reference proteome</keyword>
<evidence type="ECO:0000313" key="4">
    <source>
        <dbReference type="Proteomes" id="UP000755585"/>
    </source>
</evidence>
<dbReference type="InterPro" id="IPR036250">
    <property type="entry name" value="AcylCo_DH-like_C"/>
</dbReference>
<dbReference type="InterPro" id="IPR013107">
    <property type="entry name" value="Acyl-CoA_DH_C"/>
</dbReference>
<dbReference type="Proteomes" id="UP000755585">
    <property type="component" value="Unassembled WGS sequence"/>
</dbReference>
<dbReference type="SUPFAM" id="SSF47203">
    <property type="entry name" value="Acyl-CoA dehydrogenase C-terminal domain-like"/>
    <property type="match status" value="1"/>
</dbReference>
<dbReference type="InterPro" id="IPR037069">
    <property type="entry name" value="AcylCoA_DH/ox_N_sf"/>
</dbReference>
<proteinExistence type="predicted"/>
<comment type="caution">
    <text evidence="3">The sequence shown here is derived from an EMBL/GenBank/DDBJ whole genome shotgun (WGS) entry which is preliminary data.</text>
</comment>
<organism evidence="3 4">
    <name type="scientific">Kribbella aluminosa</name>
    <dbReference type="NCBI Taxonomy" id="416017"/>
    <lineage>
        <taxon>Bacteria</taxon>
        <taxon>Bacillati</taxon>
        <taxon>Actinomycetota</taxon>
        <taxon>Actinomycetes</taxon>
        <taxon>Propionibacteriales</taxon>
        <taxon>Kribbellaceae</taxon>
        <taxon>Kribbella</taxon>
    </lineage>
</organism>
<dbReference type="InterPro" id="IPR050741">
    <property type="entry name" value="Acyl-CoA_dehydrogenase"/>
</dbReference>
<accession>A0ABS4UJP0</accession>
<name>A0ABS4UJP0_9ACTN</name>
<sequence>MTATVPTAVGVRLTVGGIRAGVAPILERLAATAGDREGTRDYPFEEVRALAEQRITLIGIAVEDGGAGGTLRDVVELVIAIARADSNVAQALRSSFLTAASVIARQDLPHRERTVERLRNGDLFAGTANERGGAAGAVATRLLRKSDGEVLTGAKYYSTGGLFAQWFGGTAADEDGKIVRFTVPTDREGVERLDDFDAIGQRLTASGTTRLNDVRVYPDELIRADEAPPRNPWQGSFAQLYLASIEAGIAGAALDDAVRFAREKARPIKHSTADRAVDDPYVRHVVGEIAARANAARAVVLLAAEDLGAVPSASDGEVRGTGARAALTVAQAQYVAVESALRAAELAFDVGGGSATDRGTALDRHWRNARTVANHNPRNWKAAVVGGFHLTGEEPPTSGLF</sequence>
<dbReference type="RefSeq" id="WP_209694717.1">
    <property type="nucleotide sequence ID" value="NZ_BAAAVU010000002.1"/>
</dbReference>
<dbReference type="Gene3D" id="1.10.540.10">
    <property type="entry name" value="Acyl-CoA dehydrogenase/oxidase, N-terminal domain"/>
    <property type="match status" value="1"/>
</dbReference>
<gene>
    <name evidence="3" type="ORF">JOF29_002960</name>
</gene>
<dbReference type="InterPro" id="IPR046373">
    <property type="entry name" value="Acyl-CoA_Oxase/DH_mid-dom_sf"/>
</dbReference>
<dbReference type="Pfam" id="PF08028">
    <property type="entry name" value="Acyl-CoA_dh_2"/>
    <property type="match status" value="1"/>
</dbReference>
<dbReference type="Gene3D" id="1.20.140.10">
    <property type="entry name" value="Butyryl-CoA Dehydrogenase, subunit A, domain 3"/>
    <property type="match status" value="1"/>
</dbReference>
<dbReference type="PIRSF" id="PIRSF016578">
    <property type="entry name" value="HsaA"/>
    <property type="match status" value="1"/>
</dbReference>
<reference evidence="3 4" key="1">
    <citation type="submission" date="2021-03" db="EMBL/GenBank/DDBJ databases">
        <title>Sequencing the genomes of 1000 actinobacteria strains.</title>
        <authorList>
            <person name="Klenk H.-P."/>
        </authorList>
    </citation>
    <scope>NUCLEOTIDE SEQUENCE [LARGE SCALE GENOMIC DNA]</scope>
    <source>
        <strain evidence="3 4">DSM 18824</strain>
    </source>
</reference>
<dbReference type="PANTHER" id="PTHR48083:SF19">
    <property type="entry name" value="FLAVIN-DEPENDENT MONOOXYGENASE, OXYGENASE SUBUNIT HSAA"/>
    <property type="match status" value="1"/>
</dbReference>
<evidence type="ECO:0000259" key="2">
    <source>
        <dbReference type="Pfam" id="PF08028"/>
    </source>
</evidence>
<dbReference type="SUPFAM" id="SSF56645">
    <property type="entry name" value="Acyl-CoA dehydrogenase NM domain-like"/>
    <property type="match status" value="1"/>
</dbReference>
<dbReference type="PANTHER" id="PTHR48083">
    <property type="entry name" value="MEDIUM-CHAIN SPECIFIC ACYL-COA DEHYDROGENASE, MITOCHONDRIAL-RELATED"/>
    <property type="match status" value="1"/>
</dbReference>